<dbReference type="eggNOG" id="COG4292">
    <property type="taxonomic scope" value="Bacteria"/>
</dbReference>
<dbReference type="InterPro" id="IPR035973">
    <property type="entry name" value="Cyt_c_oxidase_su3-like_sf"/>
</dbReference>
<feature type="transmembrane region" description="Helical" evidence="1">
    <location>
        <begin position="84"/>
        <end position="110"/>
    </location>
</feature>
<feature type="transmembrane region" description="Helical" evidence="1">
    <location>
        <begin position="12"/>
        <end position="33"/>
    </location>
</feature>
<feature type="transmembrane region" description="Helical" evidence="1">
    <location>
        <begin position="45"/>
        <end position="63"/>
    </location>
</feature>
<proteinExistence type="predicted"/>
<evidence type="ECO:0000313" key="2">
    <source>
        <dbReference type="EMBL" id="EJN83935.1"/>
    </source>
</evidence>
<dbReference type="SUPFAM" id="SSF81452">
    <property type="entry name" value="Cytochrome c oxidase subunit III-like"/>
    <property type="match status" value="1"/>
</dbReference>
<feature type="transmembrane region" description="Helical" evidence="1">
    <location>
        <begin position="122"/>
        <end position="141"/>
    </location>
</feature>
<sequence length="210" mass="22532">MSAQHYDVGNVVERFSLLIIVALGETIVSIATPQTGIEHLTWGDLGGLAAAFVLVGGLWWAYFHHSLGLMEHYINRARVPFRAVRSLLAYGHLALAAGLIALAAGLHHVMEEPHDRVPMETSALLSSGVIVFLAMFAVIRLRNARKIYRSRVVACALCLALIPAGPHMSGVLLVSLLALITVAECLWETLAPAGAGVPDLDELADRAART</sequence>
<accession>J2ZN81</accession>
<keyword evidence="1" id="KW-0472">Membrane</keyword>
<dbReference type="AlphaFoldDB" id="J2ZN81"/>
<dbReference type="PATRIC" id="fig|1115803.3.peg.2202"/>
<organism evidence="2 3">
    <name type="scientific">Actinomyces naeslundii (strain ATCC 12104 / DSM 43013 / CCUG 2238 / JCM 8349 / NCTC 10301 / Howell 279)</name>
    <dbReference type="NCBI Taxonomy" id="1115803"/>
    <lineage>
        <taxon>Bacteria</taxon>
        <taxon>Bacillati</taxon>
        <taxon>Actinomycetota</taxon>
        <taxon>Actinomycetes</taxon>
        <taxon>Actinomycetales</taxon>
        <taxon>Actinomycetaceae</taxon>
        <taxon>Actinomyces</taxon>
    </lineage>
</organism>
<keyword evidence="1" id="KW-1133">Transmembrane helix</keyword>
<dbReference type="PANTHER" id="PTHR36840:SF1">
    <property type="entry name" value="BLL5714 PROTEIN"/>
    <property type="match status" value="1"/>
</dbReference>
<evidence type="ECO:0000256" key="1">
    <source>
        <dbReference type="SAM" id="Phobius"/>
    </source>
</evidence>
<dbReference type="GO" id="GO:0016020">
    <property type="term" value="C:membrane"/>
    <property type="evidence" value="ECO:0007669"/>
    <property type="project" value="InterPro"/>
</dbReference>
<gene>
    <name evidence="2" type="ORF">HMPREF1129_0686</name>
</gene>
<dbReference type="Proteomes" id="UP000007814">
    <property type="component" value="Unassembled WGS sequence"/>
</dbReference>
<dbReference type="GO" id="GO:0009055">
    <property type="term" value="F:electron transfer activity"/>
    <property type="evidence" value="ECO:0007669"/>
    <property type="project" value="InterPro"/>
</dbReference>
<dbReference type="EMBL" id="ALJK01000191">
    <property type="protein sequence ID" value="EJN83935.1"/>
    <property type="molecule type" value="Genomic_DNA"/>
</dbReference>
<evidence type="ECO:0000313" key="3">
    <source>
        <dbReference type="Proteomes" id="UP000007814"/>
    </source>
</evidence>
<feature type="transmembrane region" description="Helical" evidence="1">
    <location>
        <begin position="153"/>
        <end position="180"/>
    </location>
</feature>
<comment type="caution">
    <text evidence="2">The sequence shown here is derived from an EMBL/GenBank/DDBJ whole genome shotgun (WGS) entry which is preliminary data.</text>
</comment>
<dbReference type="Pfam" id="PF06772">
    <property type="entry name" value="LtrA"/>
    <property type="match status" value="1"/>
</dbReference>
<dbReference type="PANTHER" id="PTHR36840">
    <property type="entry name" value="BLL5714 PROTEIN"/>
    <property type="match status" value="1"/>
</dbReference>
<reference evidence="2 3" key="1">
    <citation type="submission" date="2012-07" db="EMBL/GenBank/DDBJ databases">
        <authorList>
            <person name="Durkin A.S."/>
            <person name="McCorrison J."/>
            <person name="Torralba M."/>
            <person name="Gillis M."/>
            <person name="Methe B."/>
            <person name="Sutton G."/>
            <person name="Nelson K.E."/>
        </authorList>
    </citation>
    <scope>NUCLEOTIDE SEQUENCE [LARGE SCALE GENOMIC DNA]</scope>
    <source>
        <strain evidence="3">ATCC 12104 / DSM 43013 / CCUG 2238 / JCM 8349 / NCTC 10301 / Howell 279</strain>
    </source>
</reference>
<keyword evidence="1" id="KW-0812">Transmembrane</keyword>
<dbReference type="InterPro" id="IPR010640">
    <property type="entry name" value="Low_temperature_requirement_A"/>
</dbReference>
<protein>
    <submittedName>
        <fullName evidence="2">Low temperature requirement protein LtrA-like protein</fullName>
    </submittedName>
</protein>
<name>J2ZN81_ACTNH</name>